<dbReference type="GO" id="GO:0005886">
    <property type="term" value="C:plasma membrane"/>
    <property type="evidence" value="ECO:0007669"/>
    <property type="project" value="UniProtKB-SubCell"/>
</dbReference>
<dbReference type="PANTHER" id="PTHR30347:SF1">
    <property type="entry name" value="MECHANOSENSITIVE CHANNEL MSCK"/>
    <property type="match status" value="1"/>
</dbReference>
<dbReference type="InterPro" id="IPR011066">
    <property type="entry name" value="MscS_channel_C_sf"/>
</dbReference>
<dbReference type="AlphaFoldDB" id="A0A1D8K6V1"/>
<evidence type="ECO:0000256" key="7">
    <source>
        <dbReference type="SAM" id="MobiDB-lite"/>
    </source>
</evidence>
<dbReference type="InterPro" id="IPR052702">
    <property type="entry name" value="MscS-like_channel"/>
</dbReference>
<feature type="transmembrane region" description="Helical" evidence="8">
    <location>
        <begin position="498"/>
        <end position="524"/>
    </location>
</feature>
<dbReference type="SUPFAM" id="SSF50182">
    <property type="entry name" value="Sm-like ribonucleoproteins"/>
    <property type="match status" value="1"/>
</dbReference>
<feature type="transmembrane region" description="Helical" evidence="8">
    <location>
        <begin position="545"/>
        <end position="568"/>
    </location>
</feature>
<evidence type="ECO:0000256" key="8">
    <source>
        <dbReference type="SAM" id="Phobius"/>
    </source>
</evidence>
<dbReference type="InterPro" id="IPR023408">
    <property type="entry name" value="MscS_beta-dom_sf"/>
</dbReference>
<keyword evidence="4 8" id="KW-0812">Transmembrane</keyword>
<feature type="transmembrane region" description="Helical" evidence="8">
    <location>
        <begin position="230"/>
        <end position="256"/>
    </location>
</feature>
<accession>A0A1D8K6V1</accession>
<organism evidence="12 13">
    <name type="scientific">Acidihalobacter aeolianus</name>
    <dbReference type="NCBI Taxonomy" id="2792603"/>
    <lineage>
        <taxon>Bacteria</taxon>
        <taxon>Pseudomonadati</taxon>
        <taxon>Pseudomonadota</taxon>
        <taxon>Gammaproteobacteria</taxon>
        <taxon>Chromatiales</taxon>
        <taxon>Ectothiorhodospiraceae</taxon>
        <taxon>Acidihalobacter</taxon>
    </lineage>
</organism>
<keyword evidence="13" id="KW-1185">Reference proteome</keyword>
<dbReference type="InterPro" id="IPR006685">
    <property type="entry name" value="MscS_channel_2nd"/>
</dbReference>
<comment type="similarity">
    <text evidence="2">Belongs to the MscS (TC 1.A.23) family.</text>
</comment>
<dbReference type="RefSeq" id="WP_070072290.1">
    <property type="nucleotide sequence ID" value="NZ_CP017448.1"/>
</dbReference>
<proteinExistence type="inferred from homology"/>
<evidence type="ECO:0000256" key="1">
    <source>
        <dbReference type="ARBA" id="ARBA00004651"/>
    </source>
</evidence>
<feature type="transmembrane region" description="Helical" evidence="8">
    <location>
        <begin position="450"/>
        <end position="478"/>
    </location>
</feature>
<gene>
    <name evidence="12" type="ORF">BJI67_06180</name>
</gene>
<dbReference type="SUPFAM" id="SSF82861">
    <property type="entry name" value="Mechanosensitive channel protein MscS (YggB), transmembrane region"/>
    <property type="match status" value="1"/>
</dbReference>
<dbReference type="Proteomes" id="UP000095342">
    <property type="component" value="Chromosome"/>
</dbReference>
<reference evidence="12 13" key="1">
    <citation type="submission" date="2016-09" db="EMBL/GenBank/DDBJ databases">
        <title>Acidihalobacter prosperus V6 (DSM14174).</title>
        <authorList>
            <person name="Khaleque H.N."/>
            <person name="Ramsay J.P."/>
            <person name="Murphy R.J.T."/>
            <person name="Kaksonen A.H."/>
            <person name="Boxall N.J."/>
            <person name="Watkin E.L.J."/>
        </authorList>
    </citation>
    <scope>NUCLEOTIDE SEQUENCE [LARGE SCALE GENOMIC DNA]</scope>
    <source>
        <strain evidence="12 13">V6</strain>
    </source>
</reference>
<feature type="transmembrane region" description="Helical" evidence="8">
    <location>
        <begin position="268"/>
        <end position="290"/>
    </location>
</feature>
<feature type="transmembrane region" description="Helical" evidence="8">
    <location>
        <begin position="316"/>
        <end position="333"/>
    </location>
</feature>
<feature type="transmembrane region" description="Helical" evidence="8">
    <location>
        <begin position="339"/>
        <end position="362"/>
    </location>
</feature>
<feature type="chain" id="PRO_5009109824" description="DUF3772 domain-containing protein" evidence="9">
    <location>
        <begin position="25"/>
        <end position="800"/>
    </location>
</feature>
<feature type="compositionally biased region" description="Pro residues" evidence="7">
    <location>
        <begin position="785"/>
        <end position="800"/>
    </location>
</feature>
<sequence>MRLIRNVFLVCSALALLGSGTAYAKPSDFDAAQLRSAQQSVSDIQNQLQNELIGVTQLQQWLDEVVRDRQQAEACVTSQQSAAQSLKAEITALGPLVKGESWQVTSKRYSLERQAAQAAQNLADCRLLLVNSNALYKSLQTRRSKEMATQLMIRGRGTVSLIGAYLSSPPPIKDWVHWPDLQMHLGDLTPLSGALLALLSALGLFAGLFGRKRLYARLRPVDPAKDHARAIALALIVSLNRYRPGLLLTGVWSVFWLVSGQEGGPWPVLAAVSFVLFVYHLALVVIRGVFDPPPPASHHLPFPADLCHSFARTLRWLTFNALIGLILFATPLTDAMNESIILLARSFWGALFVANLLVTLWLFRRLRHRSGLGIVQLGFSAALVAGLIAEWLGYRNLSQFIVGGIVYSLIVLLLTWLVVTLINDLFNSLEEGRHPWEQRLRRRLALREDGFIPGLFWLRLLLNAAVLAVVLFVLLRIWGLSAAGQALLFHYLTHGFTLGKISIVPSRIAIALLVLALLLSIGSWARSALDQRLVHARMERGAREAAVAITGYLAAIAAGLIALSVAGFNFQNLALIAGALSVGIGFGLQNIVNNFVSGLILLFERPIRTGDWVTVGQVEGHVRKISIRSTQIETFDRADVVVPNSDLISGPVTNWMLRDTFGRVRAPIGVAYGTDTQLVKETLLAVAHEHPQIVLGDAAIPDPYVLFMSFGDSSLNFELRAYIRDVSNRLSVLSDLNFAIDAAFRKVGISIPFPQRDIHIIRAPQDAADADADDDVRPMPQSPAAEPPEPATPSGQTPPG</sequence>
<keyword evidence="9" id="KW-0732">Signal</keyword>
<evidence type="ECO:0000256" key="6">
    <source>
        <dbReference type="ARBA" id="ARBA00023136"/>
    </source>
</evidence>
<dbReference type="GO" id="GO:0008381">
    <property type="term" value="F:mechanosensitive monoatomic ion channel activity"/>
    <property type="evidence" value="ECO:0007669"/>
    <property type="project" value="UniProtKB-ARBA"/>
</dbReference>
<comment type="subcellular location">
    <subcellularLocation>
        <location evidence="1">Cell membrane</location>
        <topology evidence="1">Multi-pass membrane protein</topology>
    </subcellularLocation>
</comment>
<evidence type="ECO:0000256" key="3">
    <source>
        <dbReference type="ARBA" id="ARBA00022475"/>
    </source>
</evidence>
<feature type="domain" description="Mechanosensitive ion channel MscS C-terminal" evidence="11">
    <location>
        <begin position="665"/>
        <end position="751"/>
    </location>
</feature>
<evidence type="ECO:0000313" key="12">
    <source>
        <dbReference type="EMBL" id="AOV16705.1"/>
    </source>
</evidence>
<feature type="transmembrane region" description="Helical" evidence="8">
    <location>
        <begin position="374"/>
        <end position="394"/>
    </location>
</feature>
<dbReference type="InterPro" id="IPR010920">
    <property type="entry name" value="LSM_dom_sf"/>
</dbReference>
<feature type="signal peptide" evidence="9">
    <location>
        <begin position="1"/>
        <end position="24"/>
    </location>
</feature>
<feature type="region of interest" description="Disordered" evidence="7">
    <location>
        <begin position="764"/>
        <end position="800"/>
    </location>
</feature>
<dbReference type="Gene3D" id="1.10.287.1260">
    <property type="match status" value="1"/>
</dbReference>
<evidence type="ECO:0000256" key="4">
    <source>
        <dbReference type="ARBA" id="ARBA00022692"/>
    </source>
</evidence>
<evidence type="ECO:0000313" key="13">
    <source>
        <dbReference type="Proteomes" id="UP000095342"/>
    </source>
</evidence>
<feature type="transmembrane region" description="Helical" evidence="8">
    <location>
        <begin position="400"/>
        <end position="429"/>
    </location>
</feature>
<feature type="domain" description="Mechanosensitive ion channel MscS" evidence="10">
    <location>
        <begin position="590"/>
        <end position="655"/>
    </location>
</feature>
<dbReference type="Pfam" id="PF21082">
    <property type="entry name" value="MS_channel_3rd"/>
    <property type="match status" value="1"/>
</dbReference>
<dbReference type="SUPFAM" id="SSF82689">
    <property type="entry name" value="Mechanosensitive channel protein MscS (YggB), C-terminal domain"/>
    <property type="match status" value="1"/>
</dbReference>
<keyword evidence="5 8" id="KW-1133">Transmembrane helix</keyword>
<evidence type="ECO:0000256" key="2">
    <source>
        <dbReference type="ARBA" id="ARBA00008017"/>
    </source>
</evidence>
<evidence type="ECO:0000256" key="5">
    <source>
        <dbReference type="ARBA" id="ARBA00022989"/>
    </source>
</evidence>
<dbReference type="PANTHER" id="PTHR30347">
    <property type="entry name" value="POTASSIUM CHANNEL RELATED"/>
    <property type="match status" value="1"/>
</dbReference>
<feature type="transmembrane region" description="Helical" evidence="8">
    <location>
        <begin position="574"/>
        <end position="603"/>
    </location>
</feature>
<dbReference type="InterPro" id="IPR011014">
    <property type="entry name" value="MscS_channel_TM-2"/>
</dbReference>
<dbReference type="InterPro" id="IPR049278">
    <property type="entry name" value="MS_channel_C"/>
</dbReference>
<dbReference type="Gene3D" id="3.30.70.100">
    <property type="match status" value="1"/>
</dbReference>
<dbReference type="KEGG" id="aaeo:BJI67_06180"/>
<evidence type="ECO:0000259" key="10">
    <source>
        <dbReference type="Pfam" id="PF00924"/>
    </source>
</evidence>
<keyword evidence="3" id="KW-1003">Cell membrane</keyword>
<name>A0A1D8K6V1_9GAMM</name>
<keyword evidence="6 8" id="KW-0472">Membrane</keyword>
<evidence type="ECO:0008006" key="14">
    <source>
        <dbReference type="Google" id="ProtNLM"/>
    </source>
</evidence>
<evidence type="ECO:0000256" key="9">
    <source>
        <dbReference type="SAM" id="SignalP"/>
    </source>
</evidence>
<evidence type="ECO:0000259" key="11">
    <source>
        <dbReference type="Pfam" id="PF21082"/>
    </source>
</evidence>
<dbReference type="EMBL" id="CP017448">
    <property type="protein sequence ID" value="AOV16705.1"/>
    <property type="molecule type" value="Genomic_DNA"/>
</dbReference>
<feature type="transmembrane region" description="Helical" evidence="8">
    <location>
        <begin position="191"/>
        <end position="209"/>
    </location>
</feature>
<dbReference type="Pfam" id="PF00924">
    <property type="entry name" value="MS_channel_2nd"/>
    <property type="match status" value="1"/>
</dbReference>
<dbReference type="Gene3D" id="2.30.30.60">
    <property type="match status" value="1"/>
</dbReference>
<protein>
    <recommendedName>
        <fullName evidence="14">DUF3772 domain-containing protein</fullName>
    </recommendedName>
</protein>